<evidence type="ECO:0000313" key="6">
    <source>
        <dbReference type="EMBL" id="GAA2448222.1"/>
    </source>
</evidence>
<dbReference type="RefSeq" id="WP_344595941.1">
    <property type="nucleotide sequence ID" value="NZ_BAAARW010000035.1"/>
</dbReference>
<dbReference type="SUPFAM" id="SSF53613">
    <property type="entry name" value="Ribokinase-like"/>
    <property type="match status" value="1"/>
</dbReference>
<dbReference type="EMBL" id="BAAARW010000035">
    <property type="protein sequence ID" value="GAA2448222.1"/>
    <property type="molecule type" value="Genomic_DNA"/>
</dbReference>
<keyword evidence="7" id="KW-1185">Reference proteome</keyword>
<evidence type="ECO:0000313" key="7">
    <source>
        <dbReference type="Proteomes" id="UP001501231"/>
    </source>
</evidence>
<gene>
    <name evidence="6" type="ORF">GCM10010191_77070</name>
</gene>
<organism evidence="6 7">
    <name type="scientific">Actinomadura vinacea</name>
    <dbReference type="NCBI Taxonomy" id="115336"/>
    <lineage>
        <taxon>Bacteria</taxon>
        <taxon>Bacillati</taxon>
        <taxon>Actinomycetota</taxon>
        <taxon>Actinomycetes</taxon>
        <taxon>Streptosporangiales</taxon>
        <taxon>Thermomonosporaceae</taxon>
        <taxon>Actinomadura</taxon>
    </lineage>
</organism>
<dbReference type="Pfam" id="PF00294">
    <property type="entry name" value="PfkB"/>
    <property type="match status" value="1"/>
</dbReference>
<dbReference type="PANTHER" id="PTHR43320:SF2">
    <property type="entry name" value="2-DEHYDRO-3-DEOXYGLUCONOKINASE_2-DEHYDRO-3-DEOXYGALACTONOKINASE"/>
    <property type="match status" value="1"/>
</dbReference>
<keyword evidence="2" id="KW-0808">Transferase</keyword>
<dbReference type="GO" id="GO:0016301">
    <property type="term" value="F:kinase activity"/>
    <property type="evidence" value="ECO:0007669"/>
    <property type="project" value="UniProtKB-KW"/>
</dbReference>
<name>A0ABN3K3A6_9ACTN</name>
<keyword evidence="3 6" id="KW-0418">Kinase</keyword>
<feature type="domain" description="Carbohydrate kinase PfkB" evidence="5">
    <location>
        <begin position="6"/>
        <end position="294"/>
    </location>
</feature>
<dbReference type="Proteomes" id="UP001501231">
    <property type="component" value="Unassembled WGS sequence"/>
</dbReference>
<dbReference type="InterPro" id="IPR011611">
    <property type="entry name" value="PfkB_dom"/>
</dbReference>
<accession>A0ABN3K3A6</accession>
<evidence type="ECO:0000256" key="4">
    <source>
        <dbReference type="SAM" id="MobiDB-lite"/>
    </source>
</evidence>
<dbReference type="PANTHER" id="PTHR43320">
    <property type="entry name" value="SUGAR KINASE"/>
    <property type="match status" value="1"/>
</dbReference>
<comment type="similarity">
    <text evidence="1">Belongs to the carbohydrate kinase PfkB family.</text>
</comment>
<feature type="region of interest" description="Disordered" evidence="4">
    <location>
        <begin position="297"/>
        <end position="327"/>
    </location>
</feature>
<evidence type="ECO:0000256" key="3">
    <source>
        <dbReference type="ARBA" id="ARBA00022777"/>
    </source>
</evidence>
<proteinExistence type="inferred from homology"/>
<dbReference type="InterPro" id="IPR052700">
    <property type="entry name" value="Carb_kinase_PfkB-like"/>
</dbReference>
<evidence type="ECO:0000259" key="5">
    <source>
        <dbReference type="Pfam" id="PF00294"/>
    </source>
</evidence>
<sequence length="327" mass="35030">MKPVDLLVIGETMVMVTPEHGGRLEAAATFRLSPGGAESNVAALMARLGHTTAWAGAVGDDPLGDVIVESLRSLGVDVGLVRRDGRRPTAVYFKDPAPSGTSVYYYRRGSAASAMSTADLTAWRSRPHRLTHITGITAALSEQCRELTRRVVHERPLRPALLSFDVNHRPALWNGDAAEELHALAQHSDIVFVGRDEAETLWGTSDARSVRALIDRPAHLIVKDAAEEAVSFTPSGVHRAPARRVEVVDVVGAGDAFAAGWLSGLLDGRDEVTRLRLGHYAASRVLGSPSDLADLPPASEIADLLEDASPPPAEGVVTHVPDRRPRD</sequence>
<dbReference type="Gene3D" id="3.40.1190.20">
    <property type="match status" value="1"/>
</dbReference>
<reference evidence="6 7" key="1">
    <citation type="journal article" date="2019" name="Int. J. Syst. Evol. Microbiol.">
        <title>The Global Catalogue of Microorganisms (GCM) 10K type strain sequencing project: providing services to taxonomists for standard genome sequencing and annotation.</title>
        <authorList>
            <consortium name="The Broad Institute Genomics Platform"/>
            <consortium name="The Broad Institute Genome Sequencing Center for Infectious Disease"/>
            <person name="Wu L."/>
            <person name="Ma J."/>
        </authorList>
    </citation>
    <scope>NUCLEOTIDE SEQUENCE [LARGE SCALE GENOMIC DNA]</scope>
    <source>
        <strain evidence="6 7">JCM 3325</strain>
    </source>
</reference>
<comment type="caution">
    <text evidence="6">The sequence shown here is derived from an EMBL/GenBank/DDBJ whole genome shotgun (WGS) entry which is preliminary data.</text>
</comment>
<dbReference type="CDD" id="cd01166">
    <property type="entry name" value="KdgK"/>
    <property type="match status" value="1"/>
</dbReference>
<evidence type="ECO:0000256" key="2">
    <source>
        <dbReference type="ARBA" id="ARBA00022679"/>
    </source>
</evidence>
<dbReference type="InterPro" id="IPR029056">
    <property type="entry name" value="Ribokinase-like"/>
</dbReference>
<evidence type="ECO:0000256" key="1">
    <source>
        <dbReference type="ARBA" id="ARBA00010688"/>
    </source>
</evidence>
<protein>
    <submittedName>
        <fullName evidence="6">Sugar kinase</fullName>
    </submittedName>
</protein>